<protein>
    <submittedName>
        <fullName evidence="2">Uncharacterized protein</fullName>
    </submittedName>
</protein>
<reference evidence="2 3" key="1">
    <citation type="journal article" date="2018" name="Cell">
        <title>The Chara Genome: Secondary Complexity and Implications for Plant Terrestrialization.</title>
        <authorList>
            <person name="Nishiyama T."/>
            <person name="Sakayama H."/>
            <person name="Vries J.D."/>
            <person name="Buschmann H."/>
            <person name="Saint-Marcoux D."/>
            <person name="Ullrich K.K."/>
            <person name="Haas F.B."/>
            <person name="Vanderstraeten L."/>
            <person name="Becker D."/>
            <person name="Lang D."/>
            <person name="Vosolsobe S."/>
            <person name="Rombauts S."/>
            <person name="Wilhelmsson P.K.I."/>
            <person name="Janitza P."/>
            <person name="Kern R."/>
            <person name="Heyl A."/>
            <person name="Rumpler F."/>
            <person name="Villalobos L.I.A.C."/>
            <person name="Clay J.M."/>
            <person name="Skokan R."/>
            <person name="Toyoda A."/>
            <person name="Suzuki Y."/>
            <person name="Kagoshima H."/>
            <person name="Schijlen E."/>
            <person name="Tajeshwar N."/>
            <person name="Catarino B."/>
            <person name="Hetherington A.J."/>
            <person name="Saltykova A."/>
            <person name="Bonnot C."/>
            <person name="Breuninger H."/>
            <person name="Symeonidi A."/>
            <person name="Radhakrishnan G.V."/>
            <person name="Van Nieuwerburgh F."/>
            <person name="Deforce D."/>
            <person name="Chang C."/>
            <person name="Karol K.G."/>
            <person name="Hedrich R."/>
            <person name="Ulvskov P."/>
            <person name="Glockner G."/>
            <person name="Delwiche C.F."/>
            <person name="Petrasek J."/>
            <person name="Van de Peer Y."/>
            <person name="Friml J."/>
            <person name="Beilby M."/>
            <person name="Dolan L."/>
            <person name="Kohara Y."/>
            <person name="Sugano S."/>
            <person name="Fujiyama A."/>
            <person name="Delaux P.-M."/>
            <person name="Quint M."/>
            <person name="TheiBen G."/>
            <person name="Hagemann M."/>
            <person name="Harholt J."/>
            <person name="Dunand C."/>
            <person name="Zachgo S."/>
            <person name="Langdale J."/>
            <person name="Maumus F."/>
            <person name="Straeten D.V.D."/>
            <person name="Gould S.B."/>
            <person name="Rensing S.A."/>
        </authorList>
    </citation>
    <scope>NUCLEOTIDE SEQUENCE [LARGE SCALE GENOMIC DNA]</scope>
    <source>
        <strain evidence="2 3">S276</strain>
    </source>
</reference>
<evidence type="ECO:0000313" key="3">
    <source>
        <dbReference type="Proteomes" id="UP000265515"/>
    </source>
</evidence>
<feature type="compositionally biased region" description="Acidic residues" evidence="1">
    <location>
        <begin position="62"/>
        <end position="72"/>
    </location>
</feature>
<organism evidence="2 3">
    <name type="scientific">Chara braunii</name>
    <name type="common">Braun's stonewort</name>
    <dbReference type="NCBI Taxonomy" id="69332"/>
    <lineage>
        <taxon>Eukaryota</taxon>
        <taxon>Viridiplantae</taxon>
        <taxon>Streptophyta</taxon>
        <taxon>Charophyceae</taxon>
        <taxon>Charales</taxon>
        <taxon>Characeae</taxon>
        <taxon>Chara</taxon>
    </lineage>
</organism>
<feature type="region of interest" description="Disordered" evidence="1">
    <location>
        <begin position="48"/>
        <end position="72"/>
    </location>
</feature>
<feature type="compositionally biased region" description="Basic and acidic residues" evidence="1">
    <location>
        <begin position="48"/>
        <end position="61"/>
    </location>
</feature>
<accession>A0A388MED3</accession>
<dbReference type="AlphaFoldDB" id="A0A388MED3"/>
<sequence length="72" mass="8078">MLETLPLPDQAGQQRQFCRYLGAPPSLRSLFPQLRRIITGTSLSLVKKGEPRYGRKDKEADKDDEDGGDVMS</sequence>
<dbReference type="EMBL" id="BFEA01001172">
    <property type="protein sequence ID" value="GBG92920.1"/>
    <property type="molecule type" value="Genomic_DNA"/>
</dbReference>
<dbReference type="Proteomes" id="UP000265515">
    <property type="component" value="Unassembled WGS sequence"/>
</dbReference>
<evidence type="ECO:0000313" key="2">
    <source>
        <dbReference type="EMBL" id="GBG92920.1"/>
    </source>
</evidence>
<evidence type="ECO:0000256" key="1">
    <source>
        <dbReference type="SAM" id="MobiDB-lite"/>
    </source>
</evidence>
<keyword evidence="3" id="KW-1185">Reference proteome</keyword>
<dbReference type="Gramene" id="GBG92920">
    <property type="protein sequence ID" value="GBG92920"/>
    <property type="gene ID" value="CBR_g57756"/>
</dbReference>
<gene>
    <name evidence="2" type="ORF">CBR_g57756</name>
</gene>
<name>A0A388MED3_CHABU</name>
<proteinExistence type="predicted"/>
<comment type="caution">
    <text evidence="2">The sequence shown here is derived from an EMBL/GenBank/DDBJ whole genome shotgun (WGS) entry which is preliminary data.</text>
</comment>